<name>F4QJB4_9CAUL</name>
<proteinExistence type="predicted"/>
<evidence type="ECO:0000256" key="3">
    <source>
        <dbReference type="SAM" id="Phobius"/>
    </source>
</evidence>
<sequence>MSTRTLSLKVLFQSGGNLNNALRGLTGAGGSAQNSLRRFNNELRTQRTELRDLQSQIRAGTGNLTDLLNRERALEDQIRRTTQQMERQRAAMARQQRADTAGSNMRAAGQNNMMVGAGVGAGLFVLAKQASDFTDGMTDIRLKADMTASATAQMQRNIEAAAKAAHQLPENMRQGVDNLIGAGLDPKSAMAMTTPIGKTATAYRADIADLSATSFSNFSNLKVPIEDTARAFDAMAQAGKMGSFELKDMATYFPALTAQSQAFGQTGVNAVADLSAALQIARKGTADASVAANNVTNLLAKINTEETQKKFAKFGIDLPKAMKKAYAEGKTPLEAIAELSNKAVGGDLSKLSFLFQDMQAQAALRPLIQNMALYREIREASMKASGTVDRDFAIRSQDASVQARALKGNLMTLAVNIGSALLPSLNKLAESAIRVTDKFAAWAQKNPETLAMIVKGIALFAAFSVTLGAVRFALGSVIGPMVQLYNAFIWLKNLGPVASLLARAGPMMATAFGIMRTAALFLARGLMQAGMMMLANPIILVIVAVVAAVGLAAYLIYKNWDKIKVALAQGWAYMQSVWANVKAAFNGAALWMGEVWGNIKTAIASGIRTAFSLFMKFTPMGWVLSALPGMLKVGGQLMDGLITGIRSKLDAIKSMITGVAGKVIGWFKGVLGIKSPSRVFMGFGGHISNGLAIGMQKSMSRPMRTAKAMAAGVAGAFAVGTATPGLASMPAGNGAGAGLGNVTINVYAAPGQDAQAIARAVREELDRLARESAAARRSSYGDND</sequence>
<keyword evidence="3" id="KW-1133">Transmembrane helix</keyword>
<reference evidence="6" key="1">
    <citation type="submission" date="2011-03" db="EMBL/GenBank/DDBJ databases">
        <title>Draft genome sequence of Brevundimonas diminuta.</title>
        <authorList>
            <person name="Brown P.J.B."/>
            <person name="Buechlein A."/>
            <person name="Hemmerich C."/>
            <person name="Brun Y.V."/>
        </authorList>
    </citation>
    <scope>NUCLEOTIDE SEQUENCE [LARGE SCALE GENOMIC DNA]</scope>
    <source>
        <strain evidence="6">C19</strain>
    </source>
</reference>
<evidence type="ECO:0000259" key="4">
    <source>
        <dbReference type="Pfam" id="PF10145"/>
    </source>
</evidence>
<keyword evidence="6" id="KW-1185">Reference proteome</keyword>
<dbReference type="eggNOG" id="COG5412">
    <property type="taxonomic scope" value="Bacteria"/>
</dbReference>
<feature type="transmembrane region" description="Helical" evidence="3">
    <location>
        <begin position="534"/>
        <end position="557"/>
    </location>
</feature>
<dbReference type="Proteomes" id="UP000006512">
    <property type="component" value="Unassembled WGS sequence"/>
</dbReference>
<dbReference type="OrthoDB" id="8019720at2"/>
<dbReference type="NCBIfam" id="TIGR01760">
    <property type="entry name" value="tape_meas_TP901"/>
    <property type="match status" value="1"/>
</dbReference>
<dbReference type="eggNOG" id="COG5283">
    <property type="taxonomic scope" value="Bacteria"/>
</dbReference>
<protein>
    <submittedName>
        <fullName evidence="5">Phage tail tape measure protein, TP901 family, core region</fullName>
    </submittedName>
</protein>
<organism evidence="5 6">
    <name type="scientific">Asticcacaulis biprosthecium C19</name>
    <dbReference type="NCBI Taxonomy" id="715226"/>
    <lineage>
        <taxon>Bacteria</taxon>
        <taxon>Pseudomonadati</taxon>
        <taxon>Pseudomonadota</taxon>
        <taxon>Alphaproteobacteria</taxon>
        <taxon>Caulobacterales</taxon>
        <taxon>Caulobacteraceae</taxon>
        <taxon>Asticcacaulis</taxon>
    </lineage>
</organism>
<accession>F4QJB4</accession>
<dbReference type="AlphaFoldDB" id="F4QJB4"/>
<feature type="domain" description="Phage tail tape measure protein" evidence="4">
    <location>
        <begin position="172"/>
        <end position="343"/>
    </location>
</feature>
<feature type="transmembrane region" description="Helical" evidence="3">
    <location>
        <begin position="500"/>
        <end position="522"/>
    </location>
</feature>
<evidence type="ECO:0000313" key="5">
    <source>
        <dbReference type="EMBL" id="EGF93097.1"/>
    </source>
</evidence>
<dbReference type="RefSeq" id="WP_006272286.1">
    <property type="nucleotide sequence ID" value="NZ_GL883077.1"/>
</dbReference>
<dbReference type="STRING" id="715226.ABI_15370"/>
<dbReference type="PANTHER" id="PTHR37813:SF1">
    <property type="entry name" value="FELS-2 PROPHAGE PROTEIN"/>
    <property type="match status" value="1"/>
</dbReference>
<dbReference type="PANTHER" id="PTHR37813">
    <property type="entry name" value="FELS-2 PROPHAGE PROTEIN"/>
    <property type="match status" value="1"/>
</dbReference>
<feature type="transmembrane region" description="Helical" evidence="3">
    <location>
        <begin position="457"/>
        <end position="480"/>
    </location>
</feature>
<keyword evidence="1" id="KW-1188">Viral release from host cell</keyword>
<keyword evidence="3" id="KW-0472">Membrane</keyword>
<dbReference type="InterPro" id="IPR010090">
    <property type="entry name" value="Phage_tape_meas"/>
</dbReference>
<evidence type="ECO:0000256" key="2">
    <source>
        <dbReference type="SAM" id="Coils"/>
    </source>
</evidence>
<dbReference type="HOGENOM" id="CLU_010284_1_0_5"/>
<gene>
    <name evidence="5" type="ORF">ABI_15370</name>
</gene>
<evidence type="ECO:0000256" key="1">
    <source>
        <dbReference type="ARBA" id="ARBA00022612"/>
    </source>
</evidence>
<keyword evidence="3" id="KW-0812">Transmembrane</keyword>
<feature type="coiled-coil region" evidence="2">
    <location>
        <begin position="751"/>
        <end position="778"/>
    </location>
</feature>
<keyword evidence="2" id="KW-0175">Coiled coil</keyword>
<dbReference type="Pfam" id="PF10145">
    <property type="entry name" value="PhageMin_Tail"/>
    <property type="match status" value="1"/>
</dbReference>
<dbReference type="EMBL" id="GL883077">
    <property type="protein sequence ID" value="EGF93097.1"/>
    <property type="molecule type" value="Genomic_DNA"/>
</dbReference>
<evidence type="ECO:0000313" key="6">
    <source>
        <dbReference type="Proteomes" id="UP000006512"/>
    </source>
</evidence>
<feature type="coiled-coil region" evidence="2">
    <location>
        <begin position="36"/>
        <end position="98"/>
    </location>
</feature>